<keyword evidence="1" id="KW-0812">Transmembrane</keyword>
<protein>
    <submittedName>
        <fullName evidence="2">NADH dehydrogenase subunit 4L</fullName>
    </submittedName>
</protein>
<keyword evidence="1" id="KW-1133">Transmembrane helix</keyword>
<name>A0A224AC01_9EUPU</name>
<gene>
    <name evidence="2" type="primary">ND4L</name>
</gene>
<dbReference type="AlphaFoldDB" id="A0A224AC01"/>
<proteinExistence type="predicted"/>
<organism evidence="2">
    <name type="scientific">Megalophaedusa sugimotonis misaki</name>
    <dbReference type="NCBI Taxonomy" id="1885721"/>
    <lineage>
        <taxon>Eukaryota</taxon>
        <taxon>Metazoa</taxon>
        <taxon>Spiralia</taxon>
        <taxon>Lophotrochozoa</taxon>
        <taxon>Mollusca</taxon>
        <taxon>Gastropoda</taxon>
        <taxon>Heterobranchia</taxon>
        <taxon>Euthyneura</taxon>
        <taxon>Panpulmonata</taxon>
        <taxon>Eupulmonata</taxon>
        <taxon>Stylommatophora</taxon>
        <taxon>Helicina</taxon>
        <taxon>Clausilioidea</taxon>
        <taxon>Clausiliidae</taxon>
        <taxon>Phaedusinae</taxon>
        <taxon>Megalophaedusa</taxon>
    </lineage>
</organism>
<keyword evidence="2" id="KW-0496">Mitochondrion</keyword>
<sequence>MFILYFLSLQMVFLIVLFFLTQHTYLNALLLLESVVLTSLVLSIFVIWVSVNNLYVFILLLSLGVCEAGLGLSLLMSYIKIMGNNCINSGF</sequence>
<reference evidence="2" key="1">
    <citation type="journal article" date="2017" name="Zool. J. Linn. Soc.">
        <title>Molecular phylogeny, frequent parallel evolution and new system of Japanese clausiliid land snails (Gastropoda: Stylommatophora).</title>
        <authorList>
            <person name="Motochin R."/>
            <person name="Wang M."/>
            <person name="Ueshima R."/>
        </authorList>
    </citation>
    <scope>NUCLEOTIDE SEQUENCE</scope>
    <source>
        <strain evidence="2">C758</strain>
        <tissue evidence="2">Muscle</tissue>
    </source>
</reference>
<feature type="transmembrane region" description="Helical" evidence="1">
    <location>
        <begin position="6"/>
        <end position="21"/>
    </location>
</feature>
<keyword evidence="1" id="KW-0472">Membrane</keyword>
<feature type="transmembrane region" description="Helical" evidence="1">
    <location>
        <begin position="54"/>
        <end position="75"/>
    </location>
</feature>
<feature type="transmembrane region" description="Helical" evidence="1">
    <location>
        <begin position="28"/>
        <end position="48"/>
    </location>
</feature>
<evidence type="ECO:0000313" key="2">
    <source>
        <dbReference type="EMBL" id="BBA10658.1"/>
    </source>
</evidence>
<dbReference type="EMBL" id="LC172094">
    <property type="protein sequence ID" value="BBA10658.1"/>
    <property type="molecule type" value="Genomic_DNA"/>
</dbReference>
<accession>A0A224AC01</accession>
<evidence type="ECO:0000256" key="1">
    <source>
        <dbReference type="SAM" id="Phobius"/>
    </source>
</evidence>
<geneLocation type="mitochondrion" evidence="2"/>
<dbReference type="Gene3D" id="1.10.287.3510">
    <property type="match status" value="1"/>
</dbReference>